<dbReference type="CDD" id="cd11375">
    <property type="entry name" value="Peptidase_M54"/>
    <property type="match status" value="1"/>
</dbReference>
<dbReference type="OrthoDB" id="269208at2"/>
<organism evidence="7 8">
    <name type="scientific">Hydrogenobacter hydrogenophilus</name>
    <dbReference type="NCBI Taxonomy" id="35835"/>
    <lineage>
        <taxon>Bacteria</taxon>
        <taxon>Pseudomonadati</taxon>
        <taxon>Aquificota</taxon>
        <taxon>Aquificia</taxon>
        <taxon>Aquificales</taxon>
        <taxon>Aquificaceae</taxon>
        <taxon>Hydrogenobacter</taxon>
    </lineage>
</organism>
<dbReference type="GO" id="GO:0008237">
    <property type="term" value="F:metallopeptidase activity"/>
    <property type="evidence" value="ECO:0007669"/>
    <property type="project" value="UniProtKB-KW"/>
</dbReference>
<keyword evidence="3" id="KW-0479">Metal-binding</keyword>
<dbReference type="InterPro" id="IPR012091">
    <property type="entry name" value="Pept_M54_archaemetzncn_arc/bac"/>
</dbReference>
<keyword evidence="5" id="KW-0862">Zinc</keyword>
<evidence type="ECO:0000256" key="3">
    <source>
        <dbReference type="ARBA" id="ARBA00022723"/>
    </source>
</evidence>
<gene>
    <name evidence="7" type="ORF">SAMN06265353_1295</name>
</gene>
<evidence type="ECO:0000256" key="2">
    <source>
        <dbReference type="ARBA" id="ARBA00022670"/>
    </source>
</evidence>
<evidence type="ECO:0000256" key="4">
    <source>
        <dbReference type="ARBA" id="ARBA00022801"/>
    </source>
</evidence>
<evidence type="ECO:0000313" key="7">
    <source>
        <dbReference type="EMBL" id="SNZ15127.1"/>
    </source>
</evidence>
<protein>
    <submittedName>
        <fullName evidence="7">Archaemetzincin</fullName>
    </submittedName>
</protein>
<name>A0A285P1H1_9AQUI</name>
<dbReference type="PANTHER" id="PTHR15910">
    <property type="entry name" value="ARCHAEMETZINCIN"/>
    <property type="match status" value="1"/>
</dbReference>
<dbReference type="Gene3D" id="3.40.390.10">
    <property type="entry name" value="Collagenase (Catalytic Domain)"/>
    <property type="match status" value="1"/>
</dbReference>
<dbReference type="PANTHER" id="PTHR15910:SF1">
    <property type="entry name" value="ARCHAEMETZINCIN-2"/>
    <property type="match status" value="1"/>
</dbReference>
<keyword evidence="6" id="KW-0482">Metalloprotease</keyword>
<comment type="cofactor">
    <cofactor evidence="1">
        <name>Zn(2+)</name>
        <dbReference type="ChEBI" id="CHEBI:29105"/>
    </cofactor>
</comment>
<dbReference type="InterPro" id="IPR024079">
    <property type="entry name" value="MetalloPept_cat_dom_sf"/>
</dbReference>
<keyword evidence="2" id="KW-0645">Protease</keyword>
<dbReference type="PIRSF" id="PIRSF005785">
    <property type="entry name" value="Zn-prot_arch"/>
    <property type="match status" value="1"/>
</dbReference>
<sequence length="172" mass="20023">MYIYIVSFENTEKRLLFAVAKNVKETFDLDVRVSWVAGSFKYAYDSQRKQYMAEKVVEYLSTLNYPGLVRMLAILSSDLYAKDLEFVFGFGVKRDAVVSTFRLWATEERLFFERVFKVVNLTLGKTFGLDYCKDHKCVMNPHFSLTDIDAKTKNFCDYCKTKLKTALSQLTL</sequence>
<dbReference type="GO" id="GO:0008270">
    <property type="term" value="F:zinc ion binding"/>
    <property type="evidence" value="ECO:0007669"/>
    <property type="project" value="InterPro"/>
</dbReference>
<reference evidence="8" key="1">
    <citation type="submission" date="2017-09" db="EMBL/GenBank/DDBJ databases">
        <authorList>
            <person name="Varghese N."/>
            <person name="Submissions S."/>
        </authorList>
    </citation>
    <scope>NUCLEOTIDE SEQUENCE [LARGE SCALE GENOMIC DNA]</scope>
    <source>
        <strain evidence="8">DSM 2913</strain>
    </source>
</reference>
<accession>A0A285P1H1</accession>
<dbReference type="EMBL" id="OBEN01000007">
    <property type="protein sequence ID" value="SNZ15127.1"/>
    <property type="molecule type" value="Genomic_DNA"/>
</dbReference>
<dbReference type="Pfam" id="PF07998">
    <property type="entry name" value="Peptidase_M54"/>
    <property type="match status" value="1"/>
</dbReference>
<evidence type="ECO:0000256" key="1">
    <source>
        <dbReference type="ARBA" id="ARBA00001947"/>
    </source>
</evidence>
<dbReference type="Proteomes" id="UP000218627">
    <property type="component" value="Unassembled WGS sequence"/>
</dbReference>
<keyword evidence="4" id="KW-0378">Hydrolase</keyword>
<dbReference type="RefSeq" id="WP_096602565.1">
    <property type="nucleotide sequence ID" value="NZ_OBEN01000007.1"/>
</dbReference>
<dbReference type="AlphaFoldDB" id="A0A285P1H1"/>
<evidence type="ECO:0000256" key="6">
    <source>
        <dbReference type="ARBA" id="ARBA00023049"/>
    </source>
</evidence>
<evidence type="ECO:0000256" key="5">
    <source>
        <dbReference type="ARBA" id="ARBA00022833"/>
    </source>
</evidence>
<keyword evidence="8" id="KW-1185">Reference proteome</keyword>
<dbReference type="GO" id="GO:0006508">
    <property type="term" value="P:proteolysis"/>
    <property type="evidence" value="ECO:0007669"/>
    <property type="project" value="UniProtKB-KW"/>
</dbReference>
<evidence type="ECO:0000313" key="8">
    <source>
        <dbReference type="Proteomes" id="UP000218627"/>
    </source>
</evidence>
<dbReference type="InterPro" id="IPR012962">
    <property type="entry name" value="Pept_M54_archaemetzincn"/>
</dbReference>
<proteinExistence type="predicted"/>